<dbReference type="FunCoup" id="A0A3N4LKI1">
    <property type="interactions" value="736"/>
</dbReference>
<evidence type="ECO:0000313" key="3">
    <source>
        <dbReference type="Proteomes" id="UP000267821"/>
    </source>
</evidence>
<dbReference type="EMBL" id="ML121629">
    <property type="protein sequence ID" value="RPB18445.1"/>
    <property type="molecule type" value="Genomic_DNA"/>
</dbReference>
<organism evidence="2 3">
    <name type="scientific">Terfezia boudieri ATCC MYA-4762</name>
    <dbReference type="NCBI Taxonomy" id="1051890"/>
    <lineage>
        <taxon>Eukaryota</taxon>
        <taxon>Fungi</taxon>
        <taxon>Dikarya</taxon>
        <taxon>Ascomycota</taxon>
        <taxon>Pezizomycotina</taxon>
        <taxon>Pezizomycetes</taxon>
        <taxon>Pezizales</taxon>
        <taxon>Pezizaceae</taxon>
        <taxon>Terfezia</taxon>
    </lineage>
</organism>
<dbReference type="SUPFAM" id="SSF52833">
    <property type="entry name" value="Thioredoxin-like"/>
    <property type="match status" value="1"/>
</dbReference>
<evidence type="ECO:0000313" key="2">
    <source>
        <dbReference type="EMBL" id="RPB18445.1"/>
    </source>
</evidence>
<sequence>MAPPDQAHLQTSESKLDPKVATLIDKHADKAIASSSKENVKDLSDDEDDLLAELERDDSAMDAFREKRMQQLHDEFARARRMKDQDHGYYGEAATEKEVLDATTSSKYCIAHFFHADFRRCKIMDNHLENLAQKHFDTKIIRIDVDKAPFLVERLKVKVLPCVISFIDGKGVDRLEGFEKLRNTDNFTTAMLESHFLLIGVFQRAKTTGDSAKKSIFGTEKKEDVFDDDDD</sequence>
<dbReference type="InterPro" id="IPR013766">
    <property type="entry name" value="Thioredoxin_domain"/>
</dbReference>
<gene>
    <name evidence="2" type="ORF">L211DRAFT_871813</name>
</gene>
<dbReference type="InterPro" id="IPR036249">
    <property type="entry name" value="Thioredoxin-like_sf"/>
</dbReference>
<evidence type="ECO:0000259" key="1">
    <source>
        <dbReference type="Pfam" id="PF00085"/>
    </source>
</evidence>
<dbReference type="AlphaFoldDB" id="A0A3N4LKI1"/>
<dbReference type="Gene3D" id="3.40.30.10">
    <property type="entry name" value="Glutaredoxin"/>
    <property type="match status" value="1"/>
</dbReference>
<dbReference type="CDD" id="cd02989">
    <property type="entry name" value="Phd_like_TxnDC9"/>
    <property type="match status" value="1"/>
</dbReference>
<dbReference type="Pfam" id="PF00085">
    <property type="entry name" value="Thioredoxin"/>
    <property type="match status" value="1"/>
</dbReference>
<name>A0A3N4LKI1_9PEZI</name>
<dbReference type="OrthoDB" id="10257948at2759"/>
<dbReference type="Proteomes" id="UP000267821">
    <property type="component" value="Unassembled WGS sequence"/>
</dbReference>
<keyword evidence="3" id="KW-1185">Reference proteome</keyword>
<feature type="domain" description="Thioredoxin" evidence="1">
    <location>
        <begin position="105"/>
        <end position="181"/>
    </location>
</feature>
<dbReference type="PANTHER" id="PTHR21148">
    <property type="entry name" value="THIOREDOXIN DOMAIN-CONTAINING PROTEIN 9"/>
    <property type="match status" value="1"/>
</dbReference>
<dbReference type="STRING" id="1051890.A0A3N4LKI1"/>
<proteinExistence type="predicted"/>
<protein>
    <submittedName>
        <fullName evidence="2">Thioredoxin-like protein</fullName>
    </submittedName>
</protein>
<accession>A0A3N4LKI1</accession>
<dbReference type="InParanoid" id="A0A3N4LKI1"/>
<reference evidence="2 3" key="1">
    <citation type="journal article" date="2018" name="Nat. Ecol. Evol.">
        <title>Pezizomycetes genomes reveal the molecular basis of ectomycorrhizal truffle lifestyle.</title>
        <authorList>
            <person name="Murat C."/>
            <person name="Payen T."/>
            <person name="Noel B."/>
            <person name="Kuo A."/>
            <person name="Morin E."/>
            <person name="Chen J."/>
            <person name="Kohler A."/>
            <person name="Krizsan K."/>
            <person name="Balestrini R."/>
            <person name="Da Silva C."/>
            <person name="Montanini B."/>
            <person name="Hainaut M."/>
            <person name="Levati E."/>
            <person name="Barry K.W."/>
            <person name="Belfiori B."/>
            <person name="Cichocki N."/>
            <person name="Clum A."/>
            <person name="Dockter R.B."/>
            <person name="Fauchery L."/>
            <person name="Guy J."/>
            <person name="Iotti M."/>
            <person name="Le Tacon F."/>
            <person name="Lindquist E.A."/>
            <person name="Lipzen A."/>
            <person name="Malagnac F."/>
            <person name="Mello A."/>
            <person name="Molinier V."/>
            <person name="Miyauchi S."/>
            <person name="Poulain J."/>
            <person name="Riccioni C."/>
            <person name="Rubini A."/>
            <person name="Sitrit Y."/>
            <person name="Splivallo R."/>
            <person name="Traeger S."/>
            <person name="Wang M."/>
            <person name="Zifcakova L."/>
            <person name="Wipf D."/>
            <person name="Zambonelli A."/>
            <person name="Paolocci F."/>
            <person name="Nowrousian M."/>
            <person name="Ottonello S."/>
            <person name="Baldrian P."/>
            <person name="Spatafora J.W."/>
            <person name="Henrissat B."/>
            <person name="Nagy L.G."/>
            <person name="Aury J.M."/>
            <person name="Wincker P."/>
            <person name="Grigoriev I.V."/>
            <person name="Bonfante P."/>
            <person name="Martin F.M."/>
        </authorList>
    </citation>
    <scope>NUCLEOTIDE SEQUENCE [LARGE SCALE GENOMIC DNA]</scope>
    <source>
        <strain evidence="2 3">ATCC MYA-4762</strain>
    </source>
</reference>